<evidence type="ECO:0000256" key="1">
    <source>
        <dbReference type="SAM" id="Phobius"/>
    </source>
</evidence>
<reference evidence="2" key="1">
    <citation type="submission" date="2020-05" db="EMBL/GenBank/DDBJ databases">
        <title>Phylogenomic resolution of chytrid fungi.</title>
        <authorList>
            <person name="Stajich J.E."/>
            <person name="Amses K."/>
            <person name="Simmons R."/>
            <person name="Seto K."/>
            <person name="Myers J."/>
            <person name="Bonds A."/>
            <person name="Quandt C.A."/>
            <person name="Barry K."/>
            <person name="Liu P."/>
            <person name="Grigoriev I."/>
            <person name="Longcore J.E."/>
            <person name="James T.Y."/>
        </authorList>
    </citation>
    <scope>NUCLEOTIDE SEQUENCE</scope>
    <source>
        <strain evidence="2">JEL0476</strain>
    </source>
</reference>
<keyword evidence="1" id="KW-0472">Membrane</keyword>
<feature type="transmembrane region" description="Helical" evidence="1">
    <location>
        <begin position="161"/>
        <end position="182"/>
    </location>
</feature>
<proteinExistence type="predicted"/>
<keyword evidence="1" id="KW-0812">Transmembrane</keyword>
<name>A0AAD5U2E8_9FUNG</name>
<dbReference type="Proteomes" id="UP001211065">
    <property type="component" value="Unassembled WGS sequence"/>
</dbReference>
<protein>
    <submittedName>
        <fullName evidence="2">Uncharacterized protein</fullName>
    </submittedName>
</protein>
<keyword evidence="1" id="KW-1133">Transmembrane helix</keyword>
<keyword evidence="3" id="KW-1185">Reference proteome</keyword>
<organism evidence="2 3">
    <name type="scientific">Clydaea vesicula</name>
    <dbReference type="NCBI Taxonomy" id="447962"/>
    <lineage>
        <taxon>Eukaryota</taxon>
        <taxon>Fungi</taxon>
        <taxon>Fungi incertae sedis</taxon>
        <taxon>Chytridiomycota</taxon>
        <taxon>Chytridiomycota incertae sedis</taxon>
        <taxon>Chytridiomycetes</taxon>
        <taxon>Lobulomycetales</taxon>
        <taxon>Lobulomycetaceae</taxon>
        <taxon>Clydaea</taxon>
    </lineage>
</organism>
<evidence type="ECO:0000313" key="3">
    <source>
        <dbReference type="Proteomes" id="UP001211065"/>
    </source>
</evidence>
<evidence type="ECO:0000313" key="2">
    <source>
        <dbReference type="EMBL" id="KAJ3222271.1"/>
    </source>
</evidence>
<accession>A0AAD5U2E8</accession>
<comment type="caution">
    <text evidence="2">The sequence shown here is derived from an EMBL/GenBank/DDBJ whole genome shotgun (WGS) entry which is preliminary data.</text>
</comment>
<gene>
    <name evidence="2" type="ORF">HK099_002503</name>
</gene>
<dbReference type="EMBL" id="JADGJW010000183">
    <property type="protein sequence ID" value="KAJ3222271.1"/>
    <property type="molecule type" value="Genomic_DNA"/>
</dbReference>
<dbReference type="AlphaFoldDB" id="A0AAD5U2E8"/>
<sequence>MNSIDDNPFLNELNPESDTEFSNLNFDAPIHSQERNWEAMDKVGVVGEAITPPKAILPPTSTLKEEVVRSVVPVVNPIFIPSPTTTKQIPEKASTTSNVPLIRNDTFNKIEFNVNTTTSQFNLPTLPPLVDNTSYNGKNNGSTNTEVDASSTTLKMESTSYSLFISIASVFICVLVIGGVIIRKKKLNQQNRKMNNISDCPKLILINNFKEKFEEEKLKNNVNSNAEINTKVDLESQVNNLNPCEIEEGDLKKNTTVSKNVKFRDSIVFDTYSICSEDSNASTVESFKNNTSDLEEEVQIKHLNFEEKEKLNLYRKKKIEKANKRLSNCSTSTEESLELEFKFNSSSKTENENFTLELNTLNNTKIRNYEEERKVVEQLFVSPALSSFDYRSSYLNGNSSLKVVNGENSDDADTE</sequence>